<dbReference type="Gene3D" id="1.20.1250.20">
    <property type="entry name" value="MFS general substrate transporter like domains"/>
    <property type="match status" value="1"/>
</dbReference>
<proteinExistence type="inferred from homology"/>
<dbReference type="PROSITE" id="PS00216">
    <property type="entry name" value="SUGAR_TRANSPORT_1"/>
    <property type="match status" value="1"/>
</dbReference>
<feature type="transmembrane region" description="Helical" evidence="8">
    <location>
        <begin position="138"/>
        <end position="164"/>
    </location>
</feature>
<keyword evidence="6 8" id="KW-1133">Transmembrane helix</keyword>
<feature type="transmembrane region" description="Helical" evidence="8">
    <location>
        <begin position="200"/>
        <end position="225"/>
    </location>
</feature>
<feature type="transmembrane region" description="Helical" evidence="8">
    <location>
        <begin position="48"/>
        <end position="68"/>
    </location>
</feature>
<feature type="transmembrane region" description="Helical" evidence="8">
    <location>
        <begin position="358"/>
        <end position="380"/>
    </location>
</feature>
<dbReference type="SUPFAM" id="SSF103473">
    <property type="entry name" value="MFS general substrate transporter"/>
    <property type="match status" value="1"/>
</dbReference>
<dbReference type="InterPro" id="IPR011701">
    <property type="entry name" value="MFS"/>
</dbReference>
<feature type="transmembrane region" description="Helical" evidence="8">
    <location>
        <begin position="299"/>
        <end position="319"/>
    </location>
</feature>
<organism evidence="10 11">
    <name type="scientific">Sphingomonas floccifaciens</name>
    <dbReference type="NCBI Taxonomy" id="1844115"/>
    <lineage>
        <taxon>Bacteria</taxon>
        <taxon>Pseudomonadati</taxon>
        <taxon>Pseudomonadota</taxon>
        <taxon>Alphaproteobacteria</taxon>
        <taxon>Sphingomonadales</taxon>
        <taxon>Sphingomonadaceae</taxon>
        <taxon>Sphingomonas</taxon>
    </lineage>
</organism>
<keyword evidence="4" id="KW-1003">Cell membrane</keyword>
<feature type="transmembrane region" description="Helical" evidence="8">
    <location>
        <begin position="272"/>
        <end position="293"/>
    </location>
</feature>
<reference evidence="11" key="1">
    <citation type="journal article" date="2019" name="Int. J. Syst. Evol. Microbiol.">
        <title>The Global Catalogue of Microorganisms (GCM) 10K type strain sequencing project: providing services to taxonomists for standard genome sequencing and annotation.</title>
        <authorList>
            <consortium name="The Broad Institute Genomics Platform"/>
            <consortium name="The Broad Institute Genome Sequencing Center for Infectious Disease"/>
            <person name="Wu L."/>
            <person name="Ma J."/>
        </authorList>
    </citation>
    <scope>NUCLEOTIDE SEQUENCE [LARGE SCALE GENOMIC DNA]</scope>
    <source>
        <strain evidence="11">Q85</strain>
    </source>
</reference>
<dbReference type="PROSITE" id="PS50850">
    <property type="entry name" value="MFS"/>
    <property type="match status" value="1"/>
</dbReference>
<evidence type="ECO:0000256" key="6">
    <source>
        <dbReference type="ARBA" id="ARBA00022989"/>
    </source>
</evidence>
<evidence type="ECO:0000256" key="2">
    <source>
        <dbReference type="ARBA" id="ARBA00004651"/>
    </source>
</evidence>
<evidence type="ECO:0000256" key="7">
    <source>
        <dbReference type="ARBA" id="ARBA00023136"/>
    </source>
</evidence>
<evidence type="ECO:0000313" key="11">
    <source>
        <dbReference type="Proteomes" id="UP001597283"/>
    </source>
</evidence>
<evidence type="ECO:0000256" key="4">
    <source>
        <dbReference type="ARBA" id="ARBA00022475"/>
    </source>
</evidence>
<protein>
    <submittedName>
        <fullName evidence="10">MFS transporter</fullName>
    </submittedName>
</protein>
<name>A0ABW4NMK2_9SPHN</name>
<comment type="function">
    <text evidence="1">Resistance to tetracycline by an active tetracycline efflux. This is an energy-dependent process that decreases the accumulation of the antibiotic in whole cells. This protein functions as a metal-tetracycline/H(+) antiporter.</text>
</comment>
<gene>
    <name evidence="10" type="ORF">ACFSC3_20220</name>
</gene>
<dbReference type="Pfam" id="PF07690">
    <property type="entry name" value="MFS_1"/>
    <property type="match status" value="1"/>
</dbReference>
<sequence length="390" mass="39988">MDAGRPAGTRQGVILMASAVMPVMAIVSLVPVLPMLSREFAATPGAEVLVPMMLTVPALCVALFSPVAGWLSDRVGRKRVLVAALFLYGIIGLLPLVLHSLPLILAFRILLGLNEAAIMTVATTMVGDYFEGKRRERWIAIQTAVTSLSAIALIAIGGILGEAFGSRGPFLLYLLALPIGVAAALVLFEPATTARSDARAAFPFRAISSIIAITLGAALLFYTLMLQIGTILEGVGITSPAVIGGVGAVANLGVVLGSLLFRHLSTAAPQRLLAAGFALSAVGYVGVGLSSAFWPTALLTVVACVGGGILLPTLLTWVLRVLPPFARGQGTGLWTGTFFLGQFLAPILSIALGQATGGLQATLVLLGCCAAAGAAALAVFGARNEAGLRP</sequence>
<feature type="transmembrane region" description="Helical" evidence="8">
    <location>
        <begin position="12"/>
        <end position="36"/>
    </location>
</feature>
<dbReference type="InterPro" id="IPR036259">
    <property type="entry name" value="MFS_trans_sf"/>
</dbReference>
<feature type="transmembrane region" description="Helical" evidence="8">
    <location>
        <begin position="237"/>
        <end position="260"/>
    </location>
</feature>
<evidence type="ECO:0000256" key="5">
    <source>
        <dbReference type="ARBA" id="ARBA00022692"/>
    </source>
</evidence>
<dbReference type="EMBL" id="JBHUFC010000025">
    <property type="protein sequence ID" value="MFD1789890.1"/>
    <property type="molecule type" value="Genomic_DNA"/>
</dbReference>
<dbReference type="PANTHER" id="PTHR43124:SF3">
    <property type="entry name" value="CHLORAMPHENICOL EFFLUX PUMP RV0191"/>
    <property type="match status" value="1"/>
</dbReference>
<accession>A0ABW4NMK2</accession>
<feature type="transmembrane region" description="Helical" evidence="8">
    <location>
        <begin position="331"/>
        <end position="352"/>
    </location>
</feature>
<comment type="similarity">
    <text evidence="3">Belongs to the major facilitator superfamily. TCR/Tet family.</text>
</comment>
<dbReference type="InterPro" id="IPR020846">
    <property type="entry name" value="MFS_dom"/>
</dbReference>
<evidence type="ECO:0000259" key="9">
    <source>
        <dbReference type="PROSITE" id="PS50850"/>
    </source>
</evidence>
<dbReference type="InterPro" id="IPR001958">
    <property type="entry name" value="Tet-R_TetA/multi-R_MdtG-like"/>
</dbReference>
<dbReference type="PANTHER" id="PTHR43124">
    <property type="entry name" value="PURINE EFFLUX PUMP PBUE"/>
    <property type="match status" value="1"/>
</dbReference>
<keyword evidence="5 8" id="KW-0812">Transmembrane</keyword>
<comment type="subcellular location">
    <subcellularLocation>
        <location evidence="2">Cell membrane</location>
        <topology evidence="2">Multi-pass membrane protein</topology>
    </subcellularLocation>
</comment>
<dbReference type="InterPro" id="IPR050189">
    <property type="entry name" value="MFS_Efflux_Transporters"/>
</dbReference>
<feature type="domain" description="Major facilitator superfamily (MFS) profile" evidence="9">
    <location>
        <begin position="11"/>
        <end position="385"/>
    </location>
</feature>
<evidence type="ECO:0000256" key="8">
    <source>
        <dbReference type="SAM" id="Phobius"/>
    </source>
</evidence>
<keyword evidence="7 8" id="KW-0472">Membrane</keyword>
<dbReference type="PRINTS" id="PR01035">
    <property type="entry name" value="TCRTETA"/>
</dbReference>
<feature type="transmembrane region" description="Helical" evidence="8">
    <location>
        <begin position="104"/>
        <end position="126"/>
    </location>
</feature>
<keyword evidence="11" id="KW-1185">Reference proteome</keyword>
<evidence type="ECO:0000256" key="3">
    <source>
        <dbReference type="ARBA" id="ARBA00007520"/>
    </source>
</evidence>
<evidence type="ECO:0000256" key="1">
    <source>
        <dbReference type="ARBA" id="ARBA00003279"/>
    </source>
</evidence>
<comment type="caution">
    <text evidence="10">The sequence shown here is derived from an EMBL/GenBank/DDBJ whole genome shotgun (WGS) entry which is preliminary data.</text>
</comment>
<dbReference type="CDD" id="cd17473">
    <property type="entry name" value="MFS_arabinose_efflux_permease_like"/>
    <property type="match status" value="1"/>
</dbReference>
<dbReference type="InterPro" id="IPR005829">
    <property type="entry name" value="Sugar_transporter_CS"/>
</dbReference>
<feature type="transmembrane region" description="Helical" evidence="8">
    <location>
        <begin position="170"/>
        <end position="188"/>
    </location>
</feature>
<feature type="transmembrane region" description="Helical" evidence="8">
    <location>
        <begin position="80"/>
        <end position="98"/>
    </location>
</feature>
<dbReference type="Proteomes" id="UP001597283">
    <property type="component" value="Unassembled WGS sequence"/>
</dbReference>
<evidence type="ECO:0000313" key="10">
    <source>
        <dbReference type="EMBL" id="MFD1789890.1"/>
    </source>
</evidence>